<accession>A0A443Q5P2</accession>
<evidence type="ECO:0000313" key="3">
    <source>
        <dbReference type="Proteomes" id="UP000283530"/>
    </source>
</evidence>
<gene>
    <name evidence="2" type="ORF">CKAN_02789100</name>
</gene>
<dbReference type="GO" id="GO:0016020">
    <property type="term" value="C:membrane"/>
    <property type="evidence" value="ECO:0007669"/>
    <property type="project" value="InterPro"/>
</dbReference>
<dbReference type="PANTHER" id="PTHR33163:SF40">
    <property type="entry name" value="PROTEIN TIC 214"/>
    <property type="match status" value="1"/>
</dbReference>
<sequence>MLLFQFPEWYEDLKEWNREMHVKCTYNGVQLSETEFPKNWLTDGIQIKILFPFCLKPWRKSKLRSHHRDPIQKKGKTEKIFETELPFGSARQQPSFFEPIYNEFEKKKRKVKKKFFLVLRVFKKKNKTVYKGLKRKKTRWIIKTILFLKRKIKEFANVNPIFLFVLKKVYEPNENGKDSIIISSNKIKKKRKDLSDRTTLIRNQIERGEKDKRKIFLTPDINISPNDTSCGDKRSESQKHIWQISKGRSNRFIFIRKWHYFLTFFNERIYIHIFLCTVNVSRVNVQLFLESTKKIIDKYIHKEGIDETNQKKMHFISTIKKSLSNISQNKSKISGDLYSFSQASVFYKLSQIQAINKKYHLRSLLQYREAYLILKDRIRNFFWNTKNIRFQIKA</sequence>
<keyword evidence="3" id="KW-1185">Reference proteome</keyword>
<dbReference type="AlphaFoldDB" id="A0A443Q5P2"/>
<organism evidence="2 3">
    <name type="scientific">Cinnamomum micranthum f. kanehirae</name>
    <dbReference type="NCBI Taxonomy" id="337451"/>
    <lineage>
        <taxon>Eukaryota</taxon>
        <taxon>Viridiplantae</taxon>
        <taxon>Streptophyta</taxon>
        <taxon>Embryophyta</taxon>
        <taxon>Tracheophyta</taxon>
        <taxon>Spermatophyta</taxon>
        <taxon>Magnoliopsida</taxon>
        <taxon>Magnoliidae</taxon>
        <taxon>Laurales</taxon>
        <taxon>Lauraceae</taxon>
        <taxon>Cinnamomum</taxon>
    </lineage>
</organism>
<protein>
    <recommendedName>
        <fullName evidence="4">Protein TIC 214</fullName>
    </recommendedName>
</protein>
<dbReference type="Pfam" id="PF05758">
    <property type="entry name" value="Ycf1"/>
    <property type="match status" value="1"/>
</dbReference>
<evidence type="ECO:0000256" key="1">
    <source>
        <dbReference type="ARBA" id="ARBA00022448"/>
    </source>
</evidence>
<reference evidence="2 3" key="1">
    <citation type="journal article" date="2019" name="Nat. Plants">
        <title>Stout camphor tree genome fills gaps in understanding of flowering plant genome evolution.</title>
        <authorList>
            <person name="Chaw S.M."/>
            <person name="Liu Y.C."/>
            <person name="Wu Y.W."/>
            <person name="Wang H.Y."/>
            <person name="Lin C.I."/>
            <person name="Wu C.S."/>
            <person name="Ke H.M."/>
            <person name="Chang L.Y."/>
            <person name="Hsu C.Y."/>
            <person name="Yang H.T."/>
            <person name="Sudianto E."/>
            <person name="Hsu M.H."/>
            <person name="Wu K.P."/>
            <person name="Wang L.N."/>
            <person name="Leebens-Mack J.H."/>
            <person name="Tsai I.J."/>
        </authorList>
    </citation>
    <scope>NUCLEOTIDE SEQUENCE [LARGE SCALE GENOMIC DNA]</scope>
    <source>
        <strain evidence="3">cv. Chaw 1501</strain>
        <tissue evidence="2">Young leaves</tissue>
    </source>
</reference>
<keyword evidence="1" id="KW-0813">Transport</keyword>
<evidence type="ECO:0008006" key="4">
    <source>
        <dbReference type="Google" id="ProtNLM"/>
    </source>
</evidence>
<dbReference type="PANTHER" id="PTHR33163">
    <property type="entry name" value="PROTEIN TIC 214-RELATED"/>
    <property type="match status" value="1"/>
</dbReference>
<dbReference type="OrthoDB" id="1745887at2759"/>
<comment type="caution">
    <text evidence="2">The sequence shown here is derived from an EMBL/GenBank/DDBJ whole genome shotgun (WGS) entry which is preliminary data.</text>
</comment>
<dbReference type="EMBL" id="QPKB01001903">
    <property type="protein sequence ID" value="RWR98343.1"/>
    <property type="molecule type" value="Genomic_DNA"/>
</dbReference>
<proteinExistence type="predicted"/>
<dbReference type="STRING" id="337451.A0A443Q5P2"/>
<evidence type="ECO:0000313" key="2">
    <source>
        <dbReference type="EMBL" id="RWR98343.1"/>
    </source>
</evidence>
<dbReference type="Proteomes" id="UP000283530">
    <property type="component" value="Unassembled WGS sequence"/>
</dbReference>
<dbReference type="InterPro" id="IPR008896">
    <property type="entry name" value="TIC214"/>
</dbReference>
<name>A0A443Q5P2_9MAGN</name>